<proteinExistence type="predicted"/>
<dbReference type="GO" id="GO:0004519">
    <property type="term" value="F:endonuclease activity"/>
    <property type="evidence" value="ECO:0007669"/>
    <property type="project" value="UniProtKB-KW"/>
</dbReference>
<dbReference type="GO" id="GO:0016787">
    <property type="term" value="F:hydrolase activity"/>
    <property type="evidence" value="ECO:0007669"/>
    <property type="project" value="UniProtKB-KW"/>
</dbReference>
<keyword evidence="8" id="KW-0496">Mitochondrion</keyword>
<evidence type="ECO:0000256" key="2">
    <source>
        <dbReference type="ARBA" id="ARBA00022679"/>
    </source>
</evidence>
<dbReference type="InterPro" id="IPR041373">
    <property type="entry name" value="RT_RNaseH"/>
</dbReference>
<evidence type="ECO:0000313" key="11">
    <source>
        <dbReference type="EMBL" id="KAH0962071.1"/>
    </source>
</evidence>
<feature type="region of interest" description="Disordered" evidence="9">
    <location>
        <begin position="1"/>
        <end position="23"/>
    </location>
</feature>
<evidence type="ECO:0000256" key="8">
    <source>
        <dbReference type="ARBA" id="ARBA00023128"/>
    </source>
</evidence>
<evidence type="ECO:0000256" key="7">
    <source>
        <dbReference type="ARBA" id="ARBA00022918"/>
    </source>
</evidence>
<evidence type="ECO:0000256" key="3">
    <source>
        <dbReference type="ARBA" id="ARBA00022695"/>
    </source>
</evidence>
<keyword evidence="2" id="KW-0808">Transferase</keyword>
<dbReference type="Proteomes" id="UP000824596">
    <property type="component" value="Unassembled WGS sequence"/>
</dbReference>
<evidence type="ECO:0000256" key="5">
    <source>
        <dbReference type="ARBA" id="ARBA00022759"/>
    </source>
</evidence>
<dbReference type="CDD" id="cd09274">
    <property type="entry name" value="RNase_HI_RT_Ty3"/>
    <property type="match status" value="1"/>
</dbReference>
<keyword evidence="3" id="KW-0548">Nucleotidyltransferase</keyword>
<evidence type="ECO:0000313" key="12">
    <source>
        <dbReference type="Proteomes" id="UP000824596"/>
    </source>
</evidence>
<name>A0A9P8SGR6_9HYPO</name>
<reference evidence="11" key="1">
    <citation type="submission" date="2021-09" db="EMBL/GenBank/DDBJ databases">
        <title>A high-quality genome of the endoparasitic fungus Hirsutella rhossiliensis with a comparison of Hirsutella genomes reveals transposable elements contributing to genome size variation.</title>
        <authorList>
            <person name="Lin R."/>
            <person name="Jiao Y."/>
            <person name="Sun X."/>
            <person name="Ling J."/>
            <person name="Xie B."/>
            <person name="Cheng X."/>
        </authorList>
    </citation>
    <scope>NUCLEOTIDE SEQUENCE</scope>
    <source>
        <strain evidence="11">HR02</strain>
    </source>
</reference>
<dbReference type="AlphaFoldDB" id="A0A9P8SGR6"/>
<feature type="region of interest" description="Disordered" evidence="9">
    <location>
        <begin position="60"/>
        <end position="83"/>
    </location>
</feature>
<dbReference type="RefSeq" id="XP_044719584.1">
    <property type="nucleotide sequence ID" value="XM_044865622.1"/>
</dbReference>
<keyword evidence="5" id="KW-0255">Endonuclease</keyword>
<evidence type="ECO:0000256" key="1">
    <source>
        <dbReference type="ARBA" id="ARBA00004173"/>
    </source>
</evidence>
<dbReference type="SUPFAM" id="SSF56672">
    <property type="entry name" value="DNA/RNA polymerases"/>
    <property type="match status" value="1"/>
</dbReference>
<comment type="subcellular location">
    <subcellularLocation>
        <location evidence="1">Mitochondrion</location>
    </subcellularLocation>
</comment>
<organism evidence="11 12">
    <name type="scientific">Hirsutella rhossiliensis</name>
    <dbReference type="NCBI Taxonomy" id="111463"/>
    <lineage>
        <taxon>Eukaryota</taxon>
        <taxon>Fungi</taxon>
        <taxon>Dikarya</taxon>
        <taxon>Ascomycota</taxon>
        <taxon>Pezizomycotina</taxon>
        <taxon>Sordariomycetes</taxon>
        <taxon>Hypocreomycetidae</taxon>
        <taxon>Hypocreales</taxon>
        <taxon>Ophiocordycipitaceae</taxon>
        <taxon>Hirsutella</taxon>
    </lineage>
</organism>
<protein>
    <recommendedName>
        <fullName evidence="10">Reverse transcriptase RNase H-like domain-containing protein</fullName>
    </recommendedName>
</protein>
<evidence type="ECO:0000259" key="10">
    <source>
        <dbReference type="Pfam" id="PF17917"/>
    </source>
</evidence>
<evidence type="ECO:0000256" key="9">
    <source>
        <dbReference type="SAM" id="MobiDB-lite"/>
    </source>
</evidence>
<keyword evidence="6" id="KW-0378">Hydrolase</keyword>
<accession>A0A9P8SGR6</accession>
<dbReference type="GO" id="GO:0005739">
    <property type="term" value="C:mitochondrion"/>
    <property type="evidence" value="ECO:0007669"/>
    <property type="project" value="UniProtKB-SubCell"/>
</dbReference>
<dbReference type="GO" id="GO:0003964">
    <property type="term" value="F:RNA-directed DNA polymerase activity"/>
    <property type="evidence" value="ECO:0007669"/>
    <property type="project" value="UniProtKB-KW"/>
</dbReference>
<dbReference type="PANTHER" id="PTHR34072">
    <property type="entry name" value="ENZYMATIC POLYPROTEIN-RELATED"/>
    <property type="match status" value="1"/>
</dbReference>
<evidence type="ECO:0000256" key="4">
    <source>
        <dbReference type="ARBA" id="ARBA00022722"/>
    </source>
</evidence>
<sequence>MQQTAALDKYEQRYGPALENDGPYQHRRVATEAQPAQIQGQVEGIQPQLQIQGKRIRGPLRARTNGDAPSIVTAPDPIDDGPTIKHDPAECNYEIYDKELLAIVRCFECWRPELQGTHHQITVITDHANLRYFMTTKQLSRRQVRWSEFLSQFQFAIKSQDLPKDENDDRIQYQQQSLLKPCNVDSSVQEQLKLDPELSELFANLSWEQEIALCPAILDEIQPEPINHRITRLLDKGYEEDEWWMKIRDEMLKPHGTPH</sequence>
<keyword evidence="7" id="KW-0695">RNA-directed DNA polymerase</keyword>
<dbReference type="EMBL" id="JAIZPD010000007">
    <property type="protein sequence ID" value="KAH0962071.1"/>
    <property type="molecule type" value="Genomic_DNA"/>
</dbReference>
<dbReference type="InterPro" id="IPR043502">
    <property type="entry name" value="DNA/RNA_pol_sf"/>
</dbReference>
<keyword evidence="4" id="KW-0540">Nuclease</keyword>
<keyword evidence="12" id="KW-1185">Reference proteome</keyword>
<feature type="domain" description="Reverse transcriptase RNase H-like" evidence="10">
    <location>
        <begin position="87"/>
        <end position="153"/>
    </location>
</feature>
<dbReference type="PANTHER" id="PTHR34072:SF52">
    <property type="entry name" value="RIBONUCLEASE H"/>
    <property type="match status" value="1"/>
</dbReference>
<evidence type="ECO:0000256" key="6">
    <source>
        <dbReference type="ARBA" id="ARBA00022801"/>
    </source>
</evidence>
<dbReference type="Pfam" id="PF17917">
    <property type="entry name" value="RT_RNaseH"/>
    <property type="match status" value="1"/>
</dbReference>
<dbReference type="OrthoDB" id="5094105at2759"/>
<dbReference type="GeneID" id="68356280"/>
<gene>
    <name evidence="11" type="ORF">HRG_07151</name>
</gene>
<comment type="caution">
    <text evidence="11">The sequence shown here is derived from an EMBL/GenBank/DDBJ whole genome shotgun (WGS) entry which is preliminary data.</text>
</comment>